<dbReference type="OrthoDB" id="5124805at2"/>
<keyword evidence="1" id="KW-1133">Transmembrane helix</keyword>
<comment type="caution">
    <text evidence="2">The sequence shown here is derived from an EMBL/GenBank/DDBJ whole genome shotgun (WGS) entry which is preliminary data.</text>
</comment>
<dbReference type="AlphaFoldDB" id="A0A147DT69"/>
<keyword evidence="1" id="KW-0472">Membrane</keyword>
<accession>A0A147DT69</accession>
<dbReference type="Proteomes" id="UP000072763">
    <property type="component" value="Unassembled WGS sequence"/>
</dbReference>
<sequence>MADTTGPSTGPTRRRLAAGMTTVFVVLLVSMLALGTVMVLLQLIGVLVLDAALVEAAVTALAPWTFGLGGALGIWTLLLAYAHGWKSNE</sequence>
<dbReference type="EMBL" id="LDRC01000012">
    <property type="protein sequence ID" value="KTR53562.1"/>
    <property type="molecule type" value="Genomic_DNA"/>
</dbReference>
<evidence type="ECO:0000256" key="1">
    <source>
        <dbReference type="SAM" id="Phobius"/>
    </source>
</evidence>
<organism evidence="2 3">
    <name type="scientific">Curtobacterium oceanosedimentum</name>
    <dbReference type="NCBI Taxonomy" id="465820"/>
    <lineage>
        <taxon>Bacteria</taxon>
        <taxon>Bacillati</taxon>
        <taxon>Actinomycetota</taxon>
        <taxon>Actinomycetes</taxon>
        <taxon>Micrococcales</taxon>
        <taxon>Microbacteriaceae</taxon>
        <taxon>Curtobacterium</taxon>
    </lineage>
</organism>
<feature type="transmembrane region" description="Helical" evidence="1">
    <location>
        <begin position="23"/>
        <end position="49"/>
    </location>
</feature>
<dbReference type="RefSeq" id="WP_153001677.1">
    <property type="nucleotide sequence ID" value="NZ_LDRC01000012.1"/>
</dbReference>
<reference evidence="2 3" key="1">
    <citation type="journal article" date="2016" name="Front. Microbiol.">
        <title>Genomic Resource of Rice Seed Associated Bacteria.</title>
        <authorList>
            <person name="Midha S."/>
            <person name="Bansal K."/>
            <person name="Sharma S."/>
            <person name="Kumar N."/>
            <person name="Patil P.P."/>
            <person name="Chaudhry V."/>
            <person name="Patil P.B."/>
        </authorList>
    </citation>
    <scope>NUCLEOTIDE SEQUENCE [LARGE SCALE GENOMIC DNA]</scope>
    <source>
        <strain evidence="2 3">NS359</strain>
    </source>
</reference>
<evidence type="ECO:0000313" key="2">
    <source>
        <dbReference type="EMBL" id="KTR53562.1"/>
    </source>
</evidence>
<gene>
    <name evidence="2" type="ORF">NS359_02915</name>
</gene>
<evidence type="ECO:0000313" key="3">
    <source>
        <dbReference type="Proteomes" id="UP000072763"/>
    </source>
</evidence>
<dbReference type="PATRIC" id="fig|465820.4.peg.432"/>
<keyword evidence="1" id="KW-0812">Transmembrane</keyword>
<name>A0A147DT69_9MICO</name>
<proteinExistence type="predicted"/>
<feature type="transmembrane region" description="Helical" evidence="1">
    <location>
        <begin position="61"/>
        <end position="82"/>
    </location>
</feature>
<protein>
    <submittedName>
        <fullName evidence="2">Uncharacterized protein</fullName>
    </submittedName>
</protein>